<accession>A0A2W2CGZ0</accession>
<evidence type="ECO:0000313" key="2">
    <source>
        <dbReference type="EMBL" id="PZF84856.1"/>
    </source>
</evidence>
<organism evidence="2 3">
    <name type="scientific">Jiangella anatolica</name>
    <dbReference type="NCBI Taxonomy" id="2670374"/>
    <lineage>
        <taxon>Bacteria</taxon>
        <taxon>Bacillati</taxon>
        <taxon>Actinomycetota</taxon>
        <taxon>Actinomycetes</taxon>
        <taxon>Jiangellales</taxon>
        <taxon>Jiangellaceae</taxon>
        <taxon>Jiangella</taxon>
    </lineage>
</organism>
<dbReference type="Proteomes" id="UP000248764">
    <property type="component" value="Unassembled WGS sequence"/>
</dbReference>
<evidence type="ECO:0000313" key="3">
    <source>
        <dbReference type="Proteomes" id="UP000248764"/>
    </source>
</evidence>
<sequence length="127" mass="13782">MNGHRPPSSDTVALVRAQGAYNLVTGVWPLVSMRSFEAVLGPKRDRWLVRTVGGLLVVVGLTQLSTPRDDAALRQARRLGMGAAATFLAVDVVYVAAGRLRWTYLLDAAAEAGWLIAWRRSRGRAAP</sequence>
<keyword evidence="1" id="KW-1133">Transmembrane helix</keyword>
<gene>
    <name evidence="2" type="ORF">C1I92_07280</name>
</gene>
<name>A0A2W2CGZ0_9ACTN</name>
<keyword evidence="1" id="KW-0812">Transmembrane</keyword>
<keyword evidence="3" id="KW-1185">Reference proteome</keyword>
<keyword evidence="1" id="KW-0472">Membrane</keyword>
<feature type="transmembrane region" description="Helical" evidence="1">
    <location>
        <begin position="47"/>
        <end position="66"/>
    </location>
</feature>
<protein>
    <submittedName>
        <fullName evidence="2">Uncharacterized protein</fullName>
    </submittedName>
</protein>
<reference evidence="2 3" key="1">
    <citation type="submission" date="2018-01" db="EMBL/GenBank/DDBJ databases">
        <title>Draft genome sequence of Jiangella sp. GTF31.</title>
        <authorList>
            <person name="Sahin N."/>
            <person name="Ay H."/>
            <person name="Saygin H."/>
        </authorList>
    </citation>
    <scope>NUCLEOTIDE SEQUENCE [LARGE SCALE GENOMIC DNA]</scope>
    <source>
        <strain evidence="2 3">GTF31</strain>
    </source>
</reference>
<feature type="transmembrane region" description="Helical" evidence="1">
    <location>
        <begin position="78"/>
        <end position="96"/>
    </location>
</feature>
<comment type="caution">
    <text evidence="2">The sequence shown here is derived from an EMBL/GenBank/DDBJ whole genome shotgun (WGS) entry which is preliminary data.</text>
</comment>
<dbReference type="AlphaFoldDB" id="A0A2W2CGZ0"/>
<evidence type="ECO:0000256" key="1">
    <source>
        <dbReference type="SAM" id="Phobius"/>
    </source>
</evidence>
<proteinExistence type="predicted"/>
<dbReference type="EMBL" id="POTW01000012">
    <property type="protein sequence ID" value="PZF84856.1"/>
    <property type="molecule type" value="Genomic_DNA"/>
</dbReference>